<name>A0AAN6XMP7_9PEZI</name>
<evidence type="ECO:0000256" key="2">
    <source>
        <dbReference type="ARBA" id="ARBA00022771"/>
    </source>
</evidence>
<organism evidence="6 7">
    <name type="scientific">Triangularia verruculosa</name>
    <dbReference type="NCBI Taxonomy" id="2587418"/>
    <lineage>
        <taxon>Eukaryota</taxon>
        <taxon>Fungi</taxon>
        <taxon>Dikarya</taxon>
        <taxon>Ascomycota</taxon>
        <taxon>Pezizomycotina</taxon>
        <taxon>Sordariomycetes</taxon>
        <taxon>Sordariomycetidae</taxon>
        <taxon>Sordariales</taxon>
        <taxon>Podosporaceae</taxon>
        <taxon>Triangularia</taxon>
    </lineage>
</organism>
<dbReference type="AlphaFoldDB" id="A0AAN6XMP7"/>
<evidence type="ECO:0000256" key="4">
    <source>
        <dbReference type="PROSITE-ProRule" id="PRU00175"/>
    </source>
</evidence>
<evidence type="ECO:0000259" key="5">
    <source>
        <dbReference type="PROSITE" id="PS50089"/>
    </source>
</evidence>
<reference evidence="6" key="2">
    <citation type="submission" date="2023-05" db="EMBL/GenBank/DDBJ databases">
        <authorList>
            <consortium name="Lawrence Berkeley National Laboratory"/>
            <person name="Steindorff A."/>
            <person name="Hensen N."/>
            <person name="Bonometti L."/>
            <person name="Westerberg I."/>
            <person name="Brannstrom I.O."/>
            <person name="Guillou S."/>
            <person name="Cros-Aarteil S."/>
            <person name="Calhoun S."/>
            <person name="Haridas S."/>
            <person name="Kuo A."/>
            <person name="Mondo S."/>
            <person name="Pangilinan J."/>
            <person name="Riley R."/>
            <person name="Labutti K."/>
            <person name="Andreopoulos B."/>
            <person name="Lipzen A."/>
            <person name="Chen C."/>
            <person name="Yanf M."/>
            <person name="Daum C."/>
            <person name="Ng V."/>
            <person name="Clum A."/>
            <person name="Ohm R."/>
            <person name="Martin F."/>
            <person name="Silar P."/>
            <person name="Natvig D."/>
            <person name="Lalanne C."/>
            <person name="Gautier V."/>
            <person name="Ament-Velasquez S.L."/>
            <person name="Kruys A."/>
            <person name="Hutchinson M.I."/>
            <person name="Powell A.J."/>
            <person name="Barry K."/>
            <person name="Miller A.N."/>
            <person name="Grigoriev I.V."/>
            <person name="Debuchy R."/>
            <person name="Gladieux P."/>
            <person name="Thoren M.H."/>
            <person name="Johannesson H."/>
        </authorList>
    </citation>
    <scope>NUCLEOTIDE SEQUENCE</scope>
    <source>
        <strain evidence="6">CBS 315.58</strain>
    </source>
</reference>
<dbReference type="InterPro" id="IPR013083">
    <property type="entry name" value="Znf_RING/FYVE/PHD"/>
</dbReference>
<dbReference type="Proteomes" id="UP001303160">
    <property type="component" value="Unassembled WGS sequence"/>
</dbReference>
<evidence type="ECO:0000313" key="6">
    <source>
        <dbReference type="EMBL" id="KAK4202040.1"/>
    </source>
</evidence>
<dbReference type="EMBL" id="MU863901">
    <property type="protein sequence ID" value="KAK4202040.1"/>
    <property type="molecule type" value="Genomic_DNA"/>
</dbReference>
<dbReference type="CDD" id="cd16448">
    <property type="entry name" value="RING-H2"/>
    <property type="match status" value="1"/>
</dbReference>
<keyword evidence="7" id="KW-1185">Reference proteome</keyword>
<keyword evidence="2 4" id="KW-0863">Zinc-finger</keyword>
<dbReference type="InterPro" id="IPR001841">
    <property type="entry name" value="Znf_RING"/>
</dbReference>
<gene>
    <name evidence="6" type="ORF">QBC40DRAFT_222290</name>
</gene>
<dbReference type="PROSITE" id="PS50089">
    <property type="entry name" value="ZF_RING_2"/>
    <property type="match status" value="1"/>
</dbReference>
<dbReference type="InterPro" id="IPR018957">
    <property type="entry name" value="Znf_C3HC4_RING-type"/>
</dbReference>
<comment type="caution">
    <text evidence="6">The sequence shown here is derived from an EMBL/GenBank/DDBJ whole genome shotgun (WGS) entry which is preliminary data.</text>
</comment>
<keyword evidence="1" id="KW-0479">Metal-binding</keyword>
<evidence type="ECO:0000256" key="3">
    <source>
        <dbReference type="ARBA" id="ARBA00022833"/>
    </source>
</evidence>
<dbReference type="SUPFAM" id="SSF57850">
    <property type="entry name" value="RING/U-box"/>
    <property type="match status" value="1"/>
</dbReference>
<reference evidence="6" key="1">
    <citation type="journal article" date="2023" name="Mol. Phylogenet. Evol.">
        <title>Genome-scale phylogeny and comparative genomics of the fungal order Sordariales.</title>
        <authorList>
            <person name="Hensen N."/>
            <person name="Bonometti L."/>
            <person name="Westerberg I."/>
            <person name="Brannstrom I.O."/>
            <person name="Guillou S."/>
            <person name="Cros-Aarteil S."/>
            <person name="Calhoun S."/>
            <person name="Haridas S."/>
            <person name="Kuo A."/>
            <person name="Mondo S."/>
            <person name="Pangilinan J."/>
            <person name="Riley R."/>
            <person name="LaButti K."/>
            <person name="Andreopoulos B."/>
            <person name="Lipzen A."/>
            <person name="Chen C."/>
            <person name="Yan M."/>
            <person name="Daum C."/>
            <person name="Ng V."/>
            <person name="Clum A."/>
            <person name="Steindorff A."/>
            <person name="Ohm R.A."/>
            <person name="Martin F."/>
            <person name="Silar P."/>
            <person name="Natvig D.O."/>
            <person name="Lalanne C."/>
            <person name="Gautier V."/>
            <person name="Ament-Velasquez S.L."/>
            <person name="Kruys A."/>
            <person name="Hutchinson M.I."/>
            <person name="Powell A.J."/>
            <person name="Barry K."/>
            <person name="Miller A.N."/>
            <person name="Grigoriev I.V."/>
            <person name="Debuchy R."/>
            <person name="Gladieux P."/>
            <person name="Hiltunen Thoren M."/>
            <person name="Johannesson H."/>
        </authorList>
    </citation>
    <scope>NUCLEOTIDE SEQUENCE</scope>
    <source>
        <strain evidence="6">CBS 315.58</strain>
    </source>
</reference>
<evidence type="ECO:0000256" key="1">
    <source>
        <dbReference type="ARBA" id="ARBA00022723"/>
    </source>
</evidence>
<feature type="domain" description="RING-type" evidence="5">
    <location>
        <begin position="37"/>
        <end position="96"/>
    </location>
</feature>
<dbReference type="GO" id="GO:0008270">
    <property type="term" value="F:zinc ion binding"/>
    <property type="evidence" value="ECO:0007669"/>
    <property type="project" value="UniProtKB-KW"/>
</dbReference>
<proteinExistence type="predicted"/>
<protein>
    <recommendedName>
        <fullName evidence="5">RING-type domain-containing protein</fullName>
    </recommendedName>
</protein>
<dbReference type="Gene3D" id="3.30.40.10">
    <property type="entry name" value="Zinc/RING finger domain, C3HC4 (zinc finger)"/>
    <property type="match status" value="1"/>
</dbReference>
<accession>A0AAN6XMP7</accession>
<dbReference type="SMART" id="SM00184">
    <property type="entry name" value="RING"/>
    <property type="match status" value="1"/>
</dbReference>
<dbReference type="Pfam" id="PF00097">
    <property type="entry name" value="zf-C3HC4"/>
    <property type="match status" value="1"/>
</dbReference>
<keyword evidence="3" id="KW-0862">Zinc</keyword>
<evidence type="ECO:0000313" key="7">
    <source>
        <dbReference type="Proteomes" id="UP001303160"/>
    </source>
</evidence>
<sequence>MALPREEITYWPQLKTWLRRFPHGPQSGAATLPVVRCHICMEDGEILTPCTPPQSIGISEAGIVLFCGHIMHKECYDNWAQHLTGLGQTVTCPTCRLDLVYTKDRASREGCVHTSHAYPLPVTYYQSNIIPPTKPEGGLIPNFCHPCRVDSMKFIAGHISDLRRDGYDDFQVRNVLLHTAGEALELTDFERQVAFPPNANGVQIPWVAPPSGQENDYLFVELREQLRRDGNTWRGPAPVPPPVGYFGLR</sequence>